<dbReference type="InterPro" id="IPR051016">
    <property type="entry name" value="Diverse_Substrate_AcTransf"/>
</dbReference>
<proteinExistence type="predicted"/>
<dbReference type="PROSITE" id="PS51186">
    <property type="entry name" value="GNAT"/>
    <property type="match status" value="1"/>
</dbReference>
<dbReference type="EMBL" id="JADCLJ010000007">
    <property type="protein sequence ID" value="MBE4907029.1"/>
    <property type="molecule type" value="Genomic_DNA"/>
</dbReference>
<dbReference type="SUPFAM" id="SSF55729">
    <property type="entry name" value="Acyl-CoA N-acyltransferases (Nat)"/>
    <property type="match status" value="1"/>
</dbReference>
<dbReference type="InterPro" id="IPR016181">
    <property type="entry name" value="Acyl_CoA_acyltransferase"/>
</dbReference>
<dbReference type="InterPro" id="IPR000182">
    <property type="entry name" value="GNAT_dom"/>
</dbReference>
<reference evidence="4 5" key="1">
    <citation type="submission" date="2020-10" db="EMBL/GenBank/DDBJ databases">
        <title>Bacillus sp. HD4P25, an endophyte from a halophyte.</title>
        <authorList>
            <person name="Sun J.-Q."/>
        </authorList>
    </citation>
    <scope>NUCLEOTIDE SEQUENCE [LARGE SCALE GENOMIC DNA]</scope>
    <source>
        <strain evidence="4 5">YIM 93174</strain>
    </source>
</reference>
<evidence type="ECO:0000259" key="3">
    <source>
        <dbReference type="PROSITE" id="PS51186"/>
    </source>
</evidence>
<gene>
    <name evidence="4" type="ORF">IMZ08_03030</name>
</gene>
<dbReference type="CDD" id="cd04301">
    <property type="entry name" value="NAT_SF"/>
    <property type="match status" value="1"/>
</dbReference>
<comment type="caution">
    <text evidence="4">The sequence shown here is derived from an EMBL/GenBank/DDBJ whole genome shotgun (WGS) entry which is preliminary data.</text>
</comment>
<evidence type="ECO:0000256" key="1">
    <source>
        <dbReference type="ARBA" id="ARBA00022679"/>
    </source>
</evidence>
<evidence type="ECO:0000313" key="5">
    <source>
        <dbReference type="Proteomes" id="UP001516662"/>
    </source>
</evidence>
<evidence type="ECO:0000313" key="4">
    <source>
        <dbReference type="EMBL" id="MBE4907029.1"/>
    </source>
</evidence>
<dbReference type="Gene3D" id="3.40.630.30">
    <property type="match status" value="1"/>
</dbReference>
<name>A0ABR9QEV5_9BACI</name>
<dbReference type="PANTHER" id="PTHR10545:SF29">
    <property type="entry name" value="GH14572P-RELATED"/>
    <property type="match status" value="1"/>
</dbReference>
<evidence type="ECO:0000256" key="2">
    <source>
        <dbReference type="ARBA" id="ARBA00023315"/>
    </source>
</evidence>
<dbReference type="RefSeq" id="WP_193534506.1">
    <property type="nucleotide sequence ID" value="NZ_JADCLJ010000007.1"/>
</dbReference>
<dbReference type="PANTHER" id="PTHR10545">
    <property type="entry name" value="DIAMINE N-ACETYLTRANSFERASE"/>
    <property type="match status" value="1"/>
</dbReference>
<accession>A0ABR9QEV5</accession>
<keyword evidence="5" id="KW-1185">Reference proteome</keyword>
<dbReference type="Pfam" id="PF00583">
    <property type="entry name" value="Acetyltransf_1"/>
    <property type="match status" value="1"/>
</dbReference>
<keyword evidence="1" id="KW-0808">Transferase</keyword>
<dbReference type="Proteomes" id="UP001516662">
    <property type="component" value="Unassembled WGS sequence"/>
</dbReference>
<organism evidence="4 5">
    <name type="scientific">Litchfieldia luteola</name>
    <dbReference type="NCBI Taxonomy" id="682179"/>
    <lineage>
        <taxon>Bacteria</taxon>
        <taxon>Bacillati</taxon>
        <taxon>Bacillota</taxon>
        <taxon>Bacilli</taxon>
        <taxon>Bacillales</taxon>
        <taxon>Bacillaceae</taxon>
        <taxon>Litchfieldia</taxon>
    </lineage>
</organism>
<protein>
    <submittedName>
        <fullName evidence="4">GNAT family N-acetyltransferase</fullName>
    </submittedName>
</protein>
<keyword evidence="2" id="KW-0012">Acyltransferase</keyword>
<sequence length="141" mass="16106">MVAFKELTAKQDFIEAFKVMHELRTHLDEEGYLELLEPMLSEGYRMLVAIEDGEIVAVTGIIQLTNFYNGKHIYVYDLVTAEAYRSKGYGEKLLSYIHTLAEQEGCSSVALSSGLQRKDAHRFYEEKMGYAKTSYAFVKTL</sequence>
<feature type="domain" description="N-acetyltransferase" evidence="3">
    <location>
        <begin position="2"/>
        <end position="141"/>
    </location>
</feature>